<gene>
    <name evidence="1" type="ORF">H9727_01595</name>
</gene>
<accession>A0A9D2CXT5</accession>
<name>A0A9D2CXT5_9FIRM</name>
<reference evidence="1" key="1">
    <citation type="journal article" date="2021" name="PeerJ">
        <title>Extensive microbial diversity within the chicken gut microbiome revealed by metagenomics and culture.</title>
        <authorList>
            <person name="Gilroy R."/>
            <person name="Ravi A."/>
            <person name="Getino M."/>
            <person name="Pursley I."/>
            <person name="Horton D.L."/>
            <person name="Alikhan N.F."/>
            <person name="Baker D."/>
            <person name="Gharbi K."/>
            <person name="Hall N."/>
            <person name="Watson M."/>
            <person name="Adriaenssens E.M."/>
            <person name="Foster-Nyarko E."/>
            <person name="Jarju S."/>
            <person name="Secka A."/>
            <person name="Antonio M."/>
            <person name="Oren A."/>
            <person name="Chaudhuri R.R."/>
            <person name="La Ragione R."/>
            <person name="Hildebrand F."/>
            <person name="Pallen M.J."/>
        </authorList>
    </citation>
    <scope>NUCLEOTIDE SEQUENCE</scope>
    <source>
        <strain evidence="1">CHK187-5294</strain>
    </source>
</reference>
<sequence>MLKKCLKTALLFFLCLALLILPQLLGEGLLFDAGETYIFYSGSASSGAQITVAEGSAAAQTKLFVRSRTGESTSYPQAERAFAQAEKYGAELLFTESAGGVTNYYYYSARLGGAVMLGGYAVNLHVAVRGQGAAVGSPLIFGGY</sequence>
<dbReference type="EMBL" id="DXCL01000009">
    <property type="protein sequence ID" value="HIZ02961.1"/>
    <property type="molecule type" value="Genomic_DNA"/>
</dbReference>
<reference evidence="1" key="2">
    <citation type="submission" date="2021-04" db="EMBL/GenBank/DDBJ databases">
        <authorList>
            <person name="Gilroy R."/>
        </authorList>
    </citation>
    <scope>NUCLEOTIDE SEQUENCE</scope>
    <source>
        <strain evidence="1">CHK187-5294</strain>
    </source>
</reference>
<evidence type="ECO:0000313" key="2">
    <source>
        <dbReference type="Proteomes" id="UP000824132"/>
    </source>
</evidence>
<dbReference type="AlphaFoldDB" id="A0A9D2CXT5"/>
<protein>
    <submittedName>
        <fullName evidence="1">Uncharacterized protein</fullName>
    </submittedName>
</protein>
<proteinExistence type="predicted"/>
<comment type="caution">
    <text evidence="1">The sequence shown here is derived from an EMBL/GenBank/DDBJ whole genome shotgun (WGS) entry which is preliminary data.</text>
</comment>
<evidence type="ECO:0000313" key="1">
    <source>
        <dbReference type="EMBL" id="HIZ02961.1"/>
    </source>
</evidence>
<dbReference type="Proteomes" id="UP000824132">
    <property type="component" value="Unassembled WGS sequence"/>
</dbReference>
<organism evidence="1 2">
    <name type="scientific">Candidatus Borkfalkia avistercoris</name>
    <dbReference type="NCBI Taxonomy" id="2838504"/>
    <lineage>
        <taxon>Bacteria</taxon>
        <taxon>Bacillati</taxon>
        <taxon>Bacillota</taxon>
        <taxon>Clostridia</taxon>
        <taxon>Christensenellales</taxon>
        <taxon>Christensenellaceae</taxon>
        <taxon>Candidatus Borkfalkia</taxon>
    </lineage>
</organism>